<gene>
    <name evidence="2" type="ORF">PBV87_02550</name>
</gene>
<dbReference type="AlphaFoldDB" id="A0AA42IZI4"/>
<sequence>MKKITLSLSYIVIAFLVVLGCNQFILNHEIGQVSEQVMEQFVTQPAEKNEEHSTEPNVEKAIGQIKDETMEQLIEEPLIPKPDPEKNQSKEQVQENVDEEEKVVYLTFDDGPTGKVTEKILDILKEHDVKATFFVVGKEIIQREEVLKRIHEEGHSIGLHTYSHNLKSIYASDENFLAEMEKTTDKIHEVLGEDVNPKIIRFPGGSSGRLSEGLLNKLHDEEYKIYDWNVSLEDGVNPNLSPSQMVQNAKKCSRNTTKRIILAHCNSNNKNTYNALPEIINYYKSQGYVFKAINEQTQEFYYRIKTKK</sequence>
<dbReference type="InterPro" id="IPR050248">
    <property type="entry name" value="Polysacc_deacetylase_ArnD"/>
</dbReference>
<proteinExistence type="predicted"/>
<dbReference type="InterPro" id="IPR002509">
    <property type="entry name" value="NODB_dom"/>
</dbReference>
<dbReference type="Proteomes" id="UP001169242">
    <property type="component" value="Unassembled WGS sequence"/>
</dbReference>
<keyword evidence="3" id="KW-1185">Reference proteome</keyword>
<protein>
    <submittedName>
        <fullName evidence="2">Polysaccharide deacetylase family protein</fullName>
    </submittedName>
</protein>
<dbReference type="InterPro" id="IPR011330">
    <property type="entry name" value="Glyco_hydro/deAcase_b/a-brl"/>
</dbReference>
<dbReference type="GO" id="GO:0016810">
    <property type="term" value="F:hydrolase activity, acting on carbon-nitrogen (but not peptide) bonds"/>
    <property type="evidence" value="ECO:0007669"/>
    <property type="project" value="InterPro"/>
</dbReference>
<dbReference type="PANTHER" id="PTHR10587:SF125">
    <property type="entry name" value="POLYSACCHARIDE DEACETYLASE YHEN-RELATED"/>
    <property type="match status" value="1"/>
</dbReference>
<dbReference type="EMBL" id="JAQIFT010000012">
    <property type="protein sequence ID" value="MDA3730385.1"/>
    <property type="molecule type" value="Genomic_DNA"/>
</dbReference>
<comment type="caution">
    <text evidence="2">The sequence shown here is derived from an EMBL/GenBank/DDBJ whole genome shotgun (WGS) entry which is preliminary data.</text>
</comment>
<name>A0AA42IZI4_9FIRM</name>
<dbReference type="Gene3D" id="3.20.20.370">
    <property type="entry name" value="Glycoside hydrolase/deacetylase"/>
    <property type="match status" value="1"/>
</dbReference>
<evidence type="ECO:0000259" key="1">
    <source>
        <dbReference type="PROSITE" id="PS51677"/>
    </source>
</evidence>
<organism evidence="2 3">
    <name type="scientific">Holtiella tumoricola</name>
    <dbReference type="NCBI Taxonomy" id="3018743"/>
    <lineage>
        <taxon>Bacteria</taxon>
        <taxon>Bacillati</taxon>
        <taxon>Bacillota</taxon>
        <taxon>Clostridia</taxon>
        <taxon>Lachnospirales</taxon>
        <taxon>Cellulosilyticaceae</taxon>
        <taxon>Holtiella</taxon>
    </lineage>
</organism>
<evidence type="ECO:0000313" key="3">
    <source>
        <dbReference type="Proteomes" id="UP001169242"/>
    </source>
</evidence>
<dbReference type="RefSeq" id="WP_242847697.1">
    <property type="nucleotide sequence ID" value="NZ_JAQIFT010000012.1"/>
</dbReference>
<dbReference type="GO" id="GO:0005975">
    <property type="term" value="P:carbohydrate metabolic process"/>
    <property type="evidence" value="ECO:0007669"/>
    <property type="project" value="InterPro"/>
</dbReference>
<dbReference type="PROSITE" id="PS51257">
    <property type="entry name" value="PROKAR_LIPOPROTEIN"/>
    <property type="match status" value="1"/>
</dbReference>
<accession>A0AA42IZI4</accession>
<reference evidence="2" key="1">
    <citation type="journal article" date="2023" name="Int. J. Syst. Evol. Microbiol.">
        <title>&lt;i&gt;Holtiella tumoricola&lt;/i&gt; gen. nov. sp. nov., isolated from a human clinical sample.</title>
        <authorList>
            <person name="Allen-Vercoe E."/>
            <person name="Daigneault M.C."/>
            <person name="Vancuren S.J."/>
            <person name="Cochrane K."/>
            <person name="O'Neal L.L."/>
            <person name="Sankaranarayanan K."/>
            <person name="Lawson P.A."/>
        </authorList>
    </citation>
    <scope>NUCLEOTIDE SEQUENCE</scope>
    <source>
        <strain evidence="2">CC70A</strain>
    </source>
</reference>
<feature type="domain" description="NodB homology" evidence="1">
    <location>
        <begin position="102"/>
        <end position="291"/>
    </location>
</feature>
<dbReference type="PROSITE" id="PS51677">
    <property type="entry name" value="NODB"/>
    <property type="match status" value="1"/>
</dbReference>
<dbReference type="PANTHER" id="PTHR10587">
    <property type="entry name" value="GLYCOSYL TRANSFERASE-RELATED"/>
    <property type="match status" value="1"/>
</dbReference>
<dbReference type="Pfam" id="PF01522">
    <property type="entry name" value="Polysacc_deac_1"/>
    <property type="match status" value="1"/>
</dbReference>
<evidence type="ECO:0000313" key="2">
    <source>
        <dbReference type="EMBL" id="MDA3730385.1"/>
    </source>
</evidence>
<dbReference type="CDD" id="cd10944">
    <property type="entry name" value="CE4_SmPgdA_like"/>
    <property type="match status" value="1"/>
</dbReference>
<dbReference type="SUPFAM" id="SSF88713">
    <property type="entry name" value="Glycoside hydrolase/deacetylase"/>
    <property type="match status" value="1"/>
</dbReference>